<name>A0A9J6GW12_HAELO</name>
<evidence type="ECO:0000313" key="1">
    <source>
        <dbReference type="EMBL" id="KAH9378864.1"/>
    </source>
</evidence>
<organism evidence="1 2">
    <name type="scientific">Haemaphysalis longicornis</name>
    <name type="common">Bush tick</name>
    <dbReference type="NCBI Taxonomy" id="44386"/>
    <lineage>
        <taxon>Eukaryota</taxon>
        <taxon>Metazoa</taxon>
        <taxon>Ecdysozoa</taxon>
        <taxon>Arthropoda</taxon>
        <taxon>Chelicerata</taxon>
        <taxon>Arachnida</taxon>
        <taxon>Acari</taxon>
        <taxon>Parasitiformes</taxon>
        <taxon>Ixodida</taxon>
        <taxon>Ixodoidea</taxon>
        <taxon>Ixodidae</taxon>
        <taxon>Haemaphysalinae</taxon>
        <taxon>Haemaphysalis</taxon>
    </lineage>
</organism>
<evidence type="ECO:0000313" key="2">
    <source>
        <dbReference type="Proteomes" id="UP000821853"/>
    </source>
</evidence>
<accession>A0A9J6GW12</accession>
<dbReference type="EMBL" id="JABSTR010000009">
    <property type="protein sequence ID" value="KAH9378864.1"/>
    <property type="molecule type" value="Genomic_DNA"/>
</dbReference>
<keyword evidence="2" id="KW-1185">Reference proteome</keyword>
<gene>
    <name evidence="1" type="ORF">HPB48_022634</name>
</gene>
<proteinExistence type="predicted"/>
<dbReference type="OrthoDB" id="10302835at2759"/>
<evidence type="ECO:0008006" key="3">
    <source>
        <dbReference type="Google" id="ProtNLM"/>
    </source>
</evidence>
<protein>
    <recommendedName>
        <fullName evidence="3">Tick transposon</fullName>
    </recommendedName>
</protein>
<comment type="caution">
    <text evidence="1">The sequence shown here is derived from an EMBL/GenBank/DDBJ whole genome shotgun (WGS) entry which is preliminary data.</text>
</comment>
<sequence>MHRNIPTSAACVAVVVKSREDSVASCSVSTPHPEVGKEVAFALAHTAAPATAIISDSKTALRNFASVRVSPITADILQTYQTPPAYSRRLIWTPAHSSLPCNELSKEVARHFCCRDSSDAASQTRPGGRVRLVRHREIRQHYRVSWINFPGSALT</sequence>
<dbReference type="Proteomes" id="UP000821853">
    <property type="component" value="Unassembled WGS sequence"/>
</dbReference>
<reference evidence="1 2" key="1">
    <citation type="journal article" date="2020" name="Cell">
        <title>Large-Scale Comparative Analyses of Tick Genomes Elucidate Their Genetic Diversity and Vector Capacities.</title>
        <authorList>
            <consortium name="Tick Genome and Microbiome Consortium (TIGMIC)"/>
            <person name="Jia N."/>
            <person name="Wang J."/>
            <person name="Shi W."/>
            <person name="Du L."/>
            <person name="Sun Y."/>
            <person name="Zhan W."/>
            <person name="Jiang J.F."/>
            <person name="Wang Q."/>
            <person name="Zhang B."/>
            <person name="Ji P."/>
            <person name="Bell-Sakyi L."/>
            <person name="Cui X.M."/>
            <person name="Yuan T.T."/>
            <person name="Jiang B.G."/>
            <person name="Yang W.F."/>
            <person name="Lam T.T."/>
            <person name="Chang Q.C."/>
            <person name="Ding S.J."/>
            <person name="Wang X.J."/>
            <person name="Zhu J.G."/>
            <person name="Ruan X.D."/>
            <person name="Zhao L."/>
            <person name="Wei J.T."/>
            <person name="Ye R.Z."/>
            <person name="Que T.C."/>
            <person name="Du C.H."/>
            <person name="Zhou Y.H."/>
            <person name="Cheng J.X."/>
            <person name="Dai P.F."/>
            <person name="Guo W.B."/>
            <person name="Han X.H."/>
            <person name="Huang E.J."/>
            <person name="Li L.F."/>
            <person name="Wei W."/>
            <person name="Gao Y.C."/>
            <person name="Liu J.Z."/>
            <person name="Shao H.Z."/>
            <person name="Wang X."/>
            <person name="Wang C.C."/>
            <person name="Yang T.C."/>
            <person name="Huo Q.B."/>
            <person name="Li W."/>
            <person name="Chen H.Y."/>
            <person name="Chen S.E."/>
            <person name="Zhou L.G."/>
            <person name="Ni X.B."/>
            <person name="Tian J.H."/>
            <person name="Sheng Y."/>
            <person name="Liu T."/>
            <person name="Pan Y.S."/>
            <person name="Xia L.Y."/>
            <person name="Li J."/>
            <person name="Zhao F."/>
            <person name="Cao W.C."/>
        </authorList>
    </citation>
    <scope>NUCLEOTIDE SEQUENCE [LARGE SCALE GENOMIC DNA]</scope>
    <source>
        <strain evidence="1">HaeL-2018</strain>
    </source>
</reference>
<dbReference type="AlphaFoldDB" id="A0A9J6GW12"/>
<dbReference type="VEuPathDB" id="VectorBase:HLOH_058693"/>